<evidence type="ECO:0000313" key="2">
    <source>
        <dbReference type="EMBL" id="ATA56618.1"/>
    </source>
</evidence>
<proteinExistence type="predicted"/>
<dbReference type="KEGG" id="vbo:CKY39_27820"/>
<evidence type="ECO:0000259" key="1">
    <source>
        <dbReference type="Pfam" id="PF12146"/>
    </source>
</evidence>
<dbReference type="InterPro" id="IPR029058">
    <property type="entry name" value="AB_hydrolase_fold"/>
</dbReference>
<dbReference type="Proteomes" id="UP000217154">
    <property type="component" value="Chromosome"/>
</dbReference>
<name>A0A250DQJ4_9BURK</name>
<organism evidence="2 3">
    <name type="scientific">Variovorax boronicumulans</name>
    <dbReference type="NCBI Taxonomy" id="436515"/>
    <lineage>
        <taxon>Bacteria</taxon>
        <taxon>Pseudomonadati</taxon>
        <taxon>Pseudomonadota</taxon>
        <taxon>Betaproteobacteria</taxon>
        <taxon>Burkholderiales</taxon>
        <taxon>Comamonadaceae</taxon>
        <taxon>Variovorax</taxon>
    </lineage>
</organism>
<dbReference type="EMBL" id="CP023284">
    <property type="protein sequence ID" value="ATA56618.1"/>
    <property type="molecule type" value="Genomic_DNA"/>
</dbReference>
<protein>
    <submittedName>
        <fullName evidence="2">Alpha/beta hydrolase</fullName>
    </submittedName>
</protein>
<evidence type="ECO:0000313" key="3">
    <source>
        <dbReference type="Proteomes" id="UP000217154"/>
    </source>
</evidence>
<dbReference type="PANTHER" id="PTHR12277">
    <property type="entry name" value="ALPHA/BETA HYDROLASE DOMAIN-CONTAINING PROTEIN"/>
    <property type="match status" value="1"/>
</dbReference>
<reference evidence="2 3" key="1">
    <citation type="submission" date="2017-09" db="EMBL/GenBank/DDBJ databases">
        <title>The diverse metabolic capabilities of V. boronicumulans make it an excellent choice for continued studies on novel biodegradation.</title>
        <authorList>
            <person name="Sun S."/>
        </authorList>
    </citation>
    <scope>NUCLEOTIDE SEQUENCE [LARGE SCALE GENOMIC DNA]</scope>
    <source>
        <strain evidence="2 3">J1</strain>
    </source>
</reference>
<dbReference type="RefSeq" id="WP_095746721.1">
    <property type="nucleotide sequence ID" value="NZ_CP023284.1"/>
</dbReference>
<dbReference type="InterPro" id="IPR022742">
    <property type="entry name" value="Hydrolase_4"/>
</dbReference>
<keyword evidence="2" id="KW-0378">Hydrolase</keyword>
<dbReference type="Gene3D" id="3.40.50.1820">
    <property type="entry name" value="alpha/beta hydrolase"/>
    <property type="match status" value="1"/>
</dbReference>
<dbReference type="PANTHER" id="PTHR12277:SF81">
    <property type="entry name" value="PROTEIN ABHD13"/>
    <property type="match status" value="1"/>
</dbReference>
<sequence length="289" mass="31582">MTTTTTPTRRWWQLPLAALPLFLLGGCVQSMFYYPDRVRYETPDALGLRYENVRFSSADGTRLSGWFIPAAGRADPKAAKGTVVHFHGNAQNMSSHWRFVAWLPAQDYNVFVFDYRGYGESEGEPEPRGVFEDSNAALDHVRARTDVDASRLFVFGQSLGGTNAIAAVGSGNRAGVKAVAIESTFYSYRSIANDKLPGAGLLVRDDYGASKFVAAIAPIPLLLIHGTADMVIPHHHSQRLLADAKEPKQLIEVPGAGHLEPMAAPRFGTTYRQALTTFFDSAPALPSRP</sequence>
<dbReference type="AlphaFoldDB" id="A0A250DQJ4"/>
<dbReference type="SUPFAM" id="SSF53474">
    <property type="entry name" value="alpha/beta-Hydrolases"/>
    <property type="match status" value="1"/>
</dbReference>
<feature type="domain" description="Serine aminopeptidase S33" evidence="1">
    <location>
        <begin position="78"/>
        <end position="189"/>
    </location>
</feature>
<gene>
    <name evidence="2" type="ORF">CKY39_27820</name>
</gene>
<accession>A0A250DQJ4</accession>
<dbReference type="GO" id="GO:0016787">
    <property type="term" value="F:hydrolase activity"/>
    <property type="evidence" value="ECO:0007669"/>
    <property type="project" value="UniProtKB-KW"/>
</dbReference>
<dbReference type="Pfam" id="PF12146">
    <property type="entry name" value="Hydrolase_4"/>
    <property type="match status" value="1"/>
</dbReference>